<keyword evidence="1" id="KW-0472">Membrane</keyword>
<accession>A0A269ZFT1</accession>
<dbReference type="AlphaFoldDB" id="A0A269ZFT1"/>
<keyword evidence="1" id="KW-0812">Transmembrane</keyword>
<protein>
    <recommendedName>
        <fullName evidence="4">Glycosyl transferase</fullName>
    </recommendedName>
</protein>
<feature type="transmembrane region" description="Helical" evidence="1">
    <location>
        <begin position="256"/>
        <end position="275"/>
    </location>
</feature>
<comment type="caution">
    <text evidence="2">The sequence shown here is derived from an EMBL/GenBank/DDBJ whole genome shotgun (WGS) entry which is preliminary data.</text>
</comment>
<evidence type="ECO:0000313" key="2">
    <source>
        <dbReference type="EMBL" id="PAK96499.1"/>
    </source>
</evidence>
<sequence length="640" mass="65622">MQAADISAVKGSRSTGREPFAYARLRPWAWYTLILILASICVFGGVAADPGGQVSAGNDDSSLFIWWLGHGAEVLAGFLGFGDGSVAAGEGFLFTDAMNALGGGVNGAWNTSLTGIAIVLAPLTWVAGPIIAYNVLILAIPVLNSLATAVLFTRFLRRGPAFAAAAGVGFSSYTIAQLSGHPNLAFAIAPPLVAALVLALLAGPRPGPGQDAGAQPTDAAGVERSGDARVLGCRTWLLGLGLGAVLGFQFYVSTEVLAGTFIAFLCLMLGLVLCGRSLLTRIGWLRLGAGGFLGAGIALICALPLLLTMAGPNAPSGAIRPHGVWNTDLLDPVVPASPTLIGAGESPLPRVMDIDGAEIGAYVGIPALLAAAIIVLAFARRSVVVRVAAVTGLLVFVLSLGSPVLLGGSVLVPTGPFALIESIPVLNNVLPMRLVLHSTIALFAILGWGLQWALTARRRPRGIAMLGLLAVAAIVVLPGVQPAREVYVPEFYRSSIAEVIPAGSVVKTLPRPLAWAEPHADEAMVWQSVADFRYRETGGYFIGSSPDSPVTYAAPEDGLDTALRPTIFAGAPMPAADDPAVAAGIASLRNAGVDFVVIAPEAPLATGGTGELEALLTAHLGQPVFADEGVVVFRVSGSGS</sequence>
<feature type="transmembrane region" description="Helical" evidence="1">
    <location>
        <begin position="131"/>
        <end position="152"/>
    </location>
</feature>
<feature type="transmembrane region" description="Helical" evidence="1">
    <location>
        <begin position="184"/>
        <end position="202"/>
    </location>
</feature>
<feature type="transmembrane region" description="Helical" evidence="1">
    <location>
        <begin position="159"/>
        <end position="178"/>
    </location>
</feature>
<dbReference type="EMBL" id="NCWY01000003">
    <property type="protein sequence ID" value="PAK96499.1"/>
    <property type="molecule type" value="Genomic_DNA"/>
</dbReference>
<feature type="transmembrane region" description="Helical" evidence="1">
    <location>
        <begin position="462"/>
        <end position="480"/>
    </location>
</feature>
<feature type="transmembrane region" description="Helical" evidence="1">
    <location>
        <begin position="432"/>
        <end position="450"/>
    </location>
</feature>
<feature type="transmembrane region" description="Helical" evidence="1">
    <location>
        <begin position="107"/>
        <end position="125"/>
    </location>
</feature>
<feature type="transmembrane region" description="Helical" evidence="1">
    <location>
        <begin position="231"/>
        <end position="250"/>
    </location>
</feature>
<feature type="transmembrane region" description="Helical" evidence="1">
    <location>
        <begin position="28"/>
        <end position="48"/>
    </location>
</feature>
<feature type="transmembrane region" description="Helical" evidence="1">
    <location>
        <begin position="287"/>
        <end position="307"/>
    </location>
</feature>
<feature type="transmembrane region" description="Helical" evidence="1">
    <location>
        <begin position="391"/>
        <end position="412"/>
    </location>
</feature>
<gene>
    <name evidence="2" type="ORF">B8X04_04120</name>
</gene>
<proteinExistence type="predicted"/>
<organism evidence="2 3">
    <name type="scientific">Brevibacterium casei</name>
    <dbReference type="NCBI Taxonomy" id="33889"/>
    <lineage>
        <taxon>Bacteria</taxon>
        <taxon>Bacillati</taxon>
        <taxon>Actinomycetota</taxon>
        <taxon>Actinomycetes</taxon>
        <taxon>Micrococcales</taxon>
        <taxon>Brevibacteriaceae</taxon>
        <taxon>Brevibacterium</taxon>
    </lineage>
</organism>
<feature type="transmembrane region" description="Helical" evidence="1">
    <location>
        <begin position="359"/>
        <end position="379"/>
    </location>
</feature>
<evidence type="ECO:0008006" key="4">
    <source>
        <dbReference type="Google" id="ProtNLM"/>
    </source>
</evidence>
<evidence type="ECO:0000313" key="3">
    <source>
        <dbReference type="Proteomes" id="UP000216867"/>
    </source>
</evidence>
<reference evidence="2 3" key="1">
    <citation type="submission" date="2017-04" db="EMBL/GenBank/DDBJ databases">
        <title>Kefir bacterial isolates.</title>
        <authorList>
            <person name="Kim Y."/>
            <person name="Blasche S."/>
            <person name="Patil K.R."/>
        </authorList>
    </citation>
    <scope>NUCLEOTIDE SEQUENCE [LARGE SCALE GENOMIC DNA]</scope>
    <source>
        <strain evidence="2 3">OG2</strain>
    </source>
</reference>
<keyword evidence="1" id="KW-1133">Transmembrane helix</keyword>
<evidence type="ECO:0000256" key="1">
    <source>
        <dbReference type="SAM" id="Phobius"/>
    </source>
</evidence>
<name>A0A269ZFT1_9MICO</name>
<dbReference type="Proteomes" id="UP000216867">
    <property type="component" value="Unassembled WGS sequence"/>
</dbReference>